<evidence type="ECO:0000256" key="9">
    <source>
        <dbReference type="ARBA" id="ARBA00023136"/>
    </source>
</evidence>
<evidence type="ECO:0000256" key="8">
    <source>
        <dbReference type="ARBA" id="ARBA00022989"/>
    </source>
</evidence>
<evidence type="ECO:0000259" key="12">
    <source>
        <dbReference type="Pfam" id="PF07774"/>
    </source>
</evidence>
<dbReference type="GO" id="GO:0072546">
    <property type="term" value="C:EMC complex"/>
    <property type="evidence" value="ECO:0007669"/>
    <property type="project" value="InterPro"/>
</dbReference>
<accession>A0A427YG75</accession>
<dbReference type="PANTHER" id="PTHR21573:SF0">
    <property type="entry name" value="ER MEMBRANE PROTEIN COMPLEX SUBUNIT 1"/>
    <property type="match status" value="1"/>
</dbReference>
<comment type="similarity">
    <text evidence="2">Belongs to the EMC1 family.</text>
</comment>
<dbReference type="InterPro" id="IPR026895">
    <property type="entry name" value="EMC1"/>
</dbReference>
<evidence type="ECO:0000313" key="15">
    <source>
        <dbReference type="Proteomes" id="UP000279259"/>
    </source>
</evidence>
<dbReference type="InterPro" id="IPR011047">
    <property type="entry name" value="Quinoprotein_ADH-like_sf"/>
</dbReference>
<evidence type="ECO:0000256" key="5">
    <source>
        <dbReference type="ARBA" id="ARBA00022692"/>
    </source>
</evidence>
<feature type="domain" description="ER membrane protein complex subunit 1 C-terminal" evidence="12">
    <location>
        <begin position="815"/>
        <end position="1027"/>
    </location>
</feature>
<feature type="signal peptide" evidence="11">
    <location>
        <begin position="1"/>
        <end position="29"/>
    </location>
</feature>
<dbReference type="PANTHER" id="PTHR21573">
    <property type="entry name" value="ER MEMBRANE PROTEIN COMPLEX SUBUNIT 1"/>
    <property type="match status" value="1"/>
</dbReference>
<organism evidence="14 15">
    <name type="scientific">Saitozyma podzolica</name>
    <dbReference type="NCBI Taxonomy" id="1890683"/>
    <lineage>
        <taxon>Eukaryota</taxon>
        <taxon>Fungi</taxon>
        <taxon>Dikarya</taxon>
        <taxon>Basidiomycota</taxon>
        <taxon>Agaricomycotina</taxon>
        <taxon>Tremellomycetes</taxon>
        <taxon>Tremellales</taxon>
        <taxon>Trimorphomycetaceae</taxon>
        <taxon>Saitozyma</taxon>
    </lineage>
</organism>
<evidence type="ECO:0000256" key="6">
    <source>
        <dbReference type="ARBA" id="ARBA00022729"/>
    </source>
</evidence>
<evidence type="ECO:0000256" key="1">
    <source>
        <dbReference type="ARBA" id="ARBA00004115"/>
    </source>
</evidence>
<keyword evidence="5" id="KW-0812">Transmembrane</keyword>
<evidence type="ECO:0000256" key="7">
    <source>
        <dbReference type="ARBA" id="ARBA00022824"/>
    </source>
</evidence>
<evidence type="ECO:0000259" key="13">
    <source>
        <dbReference type="Pfam" id="PF25293"/>
    </source>
</evidence>
<feature type="chain" id="PRO_5019064541" description="ER membrane protein complex subunit 1" evidence="11">
    <location>
        <begin position="30"/>
        <end position="1028"/>
    </location>
</feature>
<comment type="subcellular location">
    <subcellularLocation>
        <location evidence="1">Endoplasmic reticulum membrane</location>
        <topology evidence="1">Single-pass type I membrane protein</topology>
    </subcellularLocation>
</comment>
<dbReference type="InterPro" id="IPR011678">
    <property type="entry name" value="EMC1_C"/>
</dbReference>
<keyword evidence="6 11" id="KW-0732">Signal</keyword>
<dbReference type="Proteomes" id="UP000279259">
    <property type="component" value="Unassembled WGS sequence"/>
</dbReference>
<keyword evidence="9" id="KW-0472">Membrane</keyword>
<dbReference type="Gene3D" id="2.130.10.10">
    <property type="entry name" value="YVTN repeat-like/Quinoprotein amine dehydrogenase"/>
    <property type="match status" value="1"/>
</dbReference>
<dbReference type="AlphaFoldDB" id="A0A427YG75"/>
<feature type="domain" description="EMC1 first beta-propeller" evidence="13">
    <location>
        <begin position="35"/>
        <end position="228"/>
    </location>
</feature>
<evidence type="ECO:0000256" key="10">
    <source>
        <dbReference type="ARBA" id="ARBA00023180"/>
    </source>
</evidence>
<keyword evidence="15" id="KW-1185">Reference proteome</keyword>
<dbReference type="InterPro" id="IPR058545">
    <property type="entry name" value="Beta-prop_EMC1_1st"/>
</dbReference>
<dbReference type="STRING" id="1890683.A0A427YG75"/>
<comment type="subunit">
    <text evidence="3">Component of the ER membrane protein complex (EMC).</text>
</comment>
<dbReference type="OrthoDB" id="28092at2759"/>
<dbReference type="SUPFAM" id="SSF50998">
    <property type="entry name" value="Quinoprotein alcohol dehydrogenase-like"/>
    <property type="match status" value="2"/>
</dbReference>
<dbReference type="Pfam" id="PF07774">
    <property type="entry name" value="EMC1_C"/>
    <property type="match status" value="1"/>
</dbReference>
<proteinExistence type="inferred from homology"/>
<keyword evidence="10" id="KW-0325">Glycoprotein</keyword>
<gene>
    <name evidence="14" type="ORF">EHS25_001421</name>
</gene>
<sequence>MSPSRGGLRLTLTFTFLSLIFLLVAPALALQANLAGIVDWHQPLIGVPLLEPTPPSIIDTAFGRSVVSITRKNVLAVLDLAGGDLRWRQRLEDDDPVVSYHVHDDTVLLLSGPSASTARLFNLTTGHAIWERTLHDASTAQLTVPVHLGTDAAFTSEPEGSVVILSDGRRVSKLSLKSGEVIWSLDAPGAGSTILFKQLLVSDVVVHVLAITSSFASQTLTTMSLDLATSAPIAEFTQIPSIVEFPEDAHLASSDTSGSARVVWFEHGRIRTVYLGKSGQLGGVKDLLPGKGRVYKRILNASARDQGWILGQMKNGEVDAIDVREGGKIVTTFEASRDSDDKSPSVYSAAKTKEGVVFNRVYWSFTHNWAVFEALSLSPKGELLSSGYSFAFDTAAHGVILNVAGSSNIVPATLRSSSQIPSIVITTSSGAIQLVTPETIKWTREESLSEIAAVRFVDLGEPEVEEARHLMADETFAARLTRHISELKDLPGYLVRFAKRLTTASYTSAVATSPLSPSRLHRDQFGFQKLLVVATKDGKLVAMDSANGKIVWARNLGTTNENGTELAVSGMWNVRGQSDLGAPMLAVIAVRTRDQDITTVGFHVNAYTGEVSGDRDTVTGLPSGKTISSGHPVTAFPIPFENCGTNVRVLAVVDQSQQLNIFPACKKVAAGLADMSDKVFYTTLERDLVSGTKLVGHSPVSPPINISLRTSERWTNVFAPQETVLSIEPVVYDNIASFGRVLGDKSTLYKYLNPHLSVVTTITAKEGSGSGSDSDSGLDATAGSSSVYVMDTTMGRIVYSATVGTTRAILAKMVENWLVFSWLEAGGWRISSMELYEDRESSSGSDILESPGSTGFSSSHRIKSVSKTFILPTGVKSMGFTASRFGITARELVLVTSEDRLISVSRRLLDPRRPIGKPTSAEKEEFLIPYDALIAYDPKRVVTHKYPVLGLGLGGIATSPALVESTSLVFAHGLDLFLTRGVTPSGTFDILSDDFNKAQLLLTLAALSVGIAIAKPAVGRKLLKMKWY</sequence>
<dbReference type="EMBL" id="RSCD01000011">
    <property type="protein sequence ID" value="RSH90088.1"/>
    <property type="molecule type" value="Genomic_DNA"/>
</dbReference>
<keyword evidence="8" id="KW-1133">Transmembrane helix</keyword>
<dbReference type="Pfam" id="PF25293">
    <property type="entry name" value="Beta-prop_EMC1_N"/>
    <property type="match status" value="1"/>
</dbReference>
<reference evidence="14 15" key="1">
    <citation type="submission" date="2018-11" db="EMBL/GenBank/DDBJ databases">
        <title>Genome sequence of Saitozyma podzolica DSM 27192.</title>
        <authorList>
            <person name="Aliyu H."/>
            <person name="Gorte O."/>
            <person name="Ochsenreither K."/>
        </authorList>
    </citation>
    <scope>NUCLEOTIDE SEQUENCE [LARGE SCALE GENOMIC DNA]</scope>
    <source>
        <strain evidence="14 15">DSM 27192</strain>
    </source>
</reference>
<keyword evidence="7" id="KW-0256">Endoplasmic reticulum</keyword>
<dbReference type="InterPro" id="IPR018391">
    <property type="entry name" value="PQQ_b-propeller_rpt"/>
</dbReference>
<evidence type="ECO:0000256" key="4">
    <source>
        <dbReference type="ARBA" id="ARBA00020824"/>
    </source>
</evidence>
<comment type="caution">
    <text evidence="14">The sequence shown here is derived from an EMBL/GenBank/DDBJ whole genome shotgun (WGS) entry which is preliminary data.</text>
</comment>
<name>A0A427YG75_9TREE</name>
<dbReference type="SMART" id="SM00564">
    <property type="entry name" value="PQQ"/>
    <property type="match status" value="2"/>
</dbReference>
<evidence type="ECO:0000256" key="3">
    <source>
        <dbReference type="ARBA" id="ARBA00011276"/>
    </source>
</evidence>
<evidence type="ECO:0000256" key="11">
    <source>
        <dbReference type="SAM" id="SignalP"/>
    </source>
</evidence>
<dbReference type="InterPro" id="IPR015943">
    <property type="entry name" value="WD40/YVTN_repeat-like_dom_sf"/>
</dbReference>
<evidence type="ECO:0000256" key="2">
    <source>
        <dbReference type="ARBA" id="ARBA00007904"/>
    </source>
</evidence>
<evidence type="ECO:0000313" key="14">
    <source>
        <dbReference type="EMBL" id="RSH90088.1"/>
    </source>
</evidence>
<dbReference type="GO" id="GO:0034975">
    <property type="term" value="P:protein folding in endoplasmic reticulum"/>
    <property type="evidence" value="ECO:0007669"/>
    <property type="project" value="TreeGrafter"/>
</dbReference>
<protein>
    <recommendedName>
        <fullName evidence="4">ER membrane protein complex subunit 1</fullName>
    </recommendedName>
</protein>